<gene>
    <name evidence="7" type="ORF">Lalb_Chr23g0265521</name>
</gene>
<comment type="function">
    <text evidence="5">Transcription factor that specifically binds AT-rich DNA sequences related to the nuclear matrix attachment regions (MARs).</text>
</comment>
<evidence type="ECO:0000313" key="8">
    <source>
        <dbReference type="Proteomes" id="UP000447434"/>
    </source>
</evidence>
<comment type="domain">
    <text evidence="5">The PPC domain mediates interactions between AHL proteins.</text>
</comment>
<dbReference type="AlphaFoldDB" id="A0A6A4MTA8"/>
<dbReference type="InterPro" id="IPR039605">
    <property type="entry name" value="AHL"/>
</dbReference>
<name>A0A6A4MTA8_LUPAL</name>
<dbReference type="Pfam" id="PF03479">
    <property type="entry name" value="PCC"/>
    <property type="match status" value="1"/>
</dbReference>
<dbReference type="InterPro" id="IPR005175">
    <property type="entry name" value="PPC_dom"/>
</dbReference>
<dbReference type="EMBL" id="WOCE01000023">
    <property type="protein sequence ID" value="KAE9586656.1"/>
    <property type="molecule type" value="Genomic_DNA"/>
</dbReference>
<evidence type="ECO:0000256" key="5">
    <source>
        <dbReference type="RuleBase" id="RU367031"/>
    </source>
</evidence>
<keyword evidence="4 5" id="KW-0539">Nucleus</keyword>
<evidence type="ECO:0000313" key="7">
    <source>
        <dbReference type="EMBL" id="KAE9586656.1"/>
    </source>
</evidence>
<reference evidence="8" key="1">
    <citation type="journal article" date="2020" name="Nat. Commun.">
        <title>Genome sequence of the cluster root forming white lupin.</title>
        <authorList>
            <person name="Hufnagel B."/>
            <person name="Marques A."/>
            <person name="Soriano A."/>
            <person name="Marques L."/>
            <person name="Divol F."/>
            <person name="Doumas P."/>
            <person name="Sallet E."/>
            <person name="Mancinotti D."/>
            <person name="Carrere S."/>
            <person name="Marande W."/>
            <person name="Arribat S."/>
            <person name="Keller J."/>
            <person name="Huneau C."/>
            <person name="Blein T."/>
            <person name="Aime D."/>
            <person name="Laguerre M."/>
            <person name="Taylor J."/>
            <person name="Schubert V."/>
            <person name="Nelson M."/>
            <person name="Geu-Flores F."/>
            <person name="Crespi M."/>
            <person name="Gallardo-Guerrero K."/>
            <person name="Delaux P.-M."/>
            <person name="Salse J."/>
            <person name="Berges H."/>
            <person name="Guyot R."/>
            <person name="Gouzy J."/>
            <person name="Peret B."/>
        </authorList>
    </citation>
    <scope>NUCLEOTIDE SEQUENCE [LARGE SCALE GENOMIC DNA]</scope>
    <source>
        <strain evidence="8">cv. Amiga</strain>
    </source>
</reference>
<proteinExistence type="predicted"/>
<dbReference type="PANTHER" id="PTHR31500">
    <property type="entry name" value="AT-HOOK MOTIF NUCLEAR-LOCALIZED PROTEIN 9"/>
    <property type="match status" value="1"/>
</dbReference>
<evidence type="ECO:0000256" key="2">
    <source>
        <dbReference type="ARBA" id="ARBA00023125"/>
    </source>
</evidence>
<dbReference type="Gene3D" id="3.30.1330.80">
    <property type="entry name" value="Hypothetical protein, similar to alpha- acetolactate decarboxylase, domain 2"/>
    <property type="match status" value="1"/>
</dbReference>
<comment type="caution">
    <text evidence="7">The sequence shown here is derived from an EMBL/GenBank/DDBJ whole genome shotgun (WGS) entry which is preliminary data.</text>
</comment>
<evidence type="ECO:0000256" key="3">
    <source>
        <dbReference type="ARBA" id="ARBA00023163"/>
    </source>
</evidence>
<sequence length="146" mass="15280">MLFGYSPNQILFPFAWFNFPHRCISTKIMALSFDVNSNLCILTANGTISRATLRHPSSGSVTYEGQYDIIALGGSLLLLSDKSGSSHRSGGLNVSLFGPNGLVQGGVTGGLIAASTTQVVLLSFAGKYCSESELVNQATSSSTPLG</sequence>
<keyword evidence="8" id="KW-1185">Reference proteome</keyword>
<keyword evidence="3 5" id="KW-0804">Transcription</keyword>
<evidence type="ECO:0000256" key="4">
    <source>
        <dbReference type="ARBA" id="ARBA00023242"/>
    </source>
</evidence>
<keyword evidence="2 5" id="KW-0238">DNA-binding</keyword>
<protein>
    <recommendedName>
        <fullName evidence="5">AT-hook motif nuclear-localized protein</fullName>
    </recommendedName>
</protein>
<dbReference type="Proteomes" id="UP000447434">
    <property type="component" value="Chromosome 23"/>
</dbReference>
<organism evidence="7 8">
    <name type="scientific">Lupinus albus</name>
    <name type="common">White lupine</name>
    <name type="synonym">Lupinus termis</name>
    <dbReference type="NCBI Taxonomy" id="3870"/>
    <lineage>
        <taxon>Eukaryota</taxon>
        <taxon>Viridiplantae</taxon>
        <taxon>Streptophyta</taxon>
        <taxon>Embryophyta</taxon>
        <taxon>Tracheophyta</taxon>
        <taxon>Spermatophyta</taxon>
        <taxon>Magnoliopsida</taxon>
        <taxon>eudicotyledons</taxon>
        <taxon>Gunneridae</taxon>
        <taxon>Pentapetalae</taxon>
        <taxon>rosids</taxon>
        <taxon>fabids</taxon>
        <taxon>Fabales</taxon>
        <taxon>Fabaceae</taxon>
        <taxon>Papilionoideae</taxon>
        <taxon>50 kb inversion clade</taxon>
        <taxon>genistoids sensu lato</taxon>
        <taxon>core genistoids</taxon>
        <taxon>Genisteae</taxon>
        <taxon>Lupinus</taxon>
    </lineage>
</organism>
<accession>A0A6A4MTA8</accession>
<dbReference type="GO" id="GO:0005634">
    <property type="term" value="C:nucleus"/>
    <property type="evidence" value="ECO:0007669"/>
    <property type="project" value="UniProtKB-SubCell"/>
</dbReference>
<keyword evidence="1 5" id="KW-0805">Transcription regulation</keyword>
<evidence type="ECO:0000259" key="6">
    <source>
        <dbReference type="PROSITE" id="PS51742"/>
    </source>
</evidence>
<dbReference type="CDD" id="cd11378">
    <property type="entry name" value="DUF296"/>
    <property type="match status" value="1"/>
</dbReference>
<comment type="subcellular location">
    <subcellularLocation>
        <location evidence="5">Nucleus</location>
    </subcellularLocation>
</comment>
<dbReference type="PANTHER" id="PTHR31500:SF57">
    <property type="entry name" value="AT-HOOK MOTIF NUCLEAR-LOCALIZED PROTEIN 10"/>
    <property type="match status" value="1"/>
</dbReference>
<evidence type="ECO:0000256" key="1">
    <source>
        <dbReference type="ARBA" id="ARBA00023015"/>
    </source>
</evidence>
<dbReference type="OrthoDB" id="10393123at2759"/>
<dbReference type="SUPFAM" id="SSF117856">
    <property type="entry name" value="AF0104/ALDC/Ptd012-like"/>
    <property type="match status" value="1"/>
</dbReference>
<dbReference type="GO" id="GO:0003680">
    <property type="term" value="F:minor groove of adenine-thymine-rich DNA binding"/>
    <property type="evidence" value="ECO:0007669"/>
    <property type="project" value="UniProtKB-UniRule"/>
</dbReference>
<dbReference type="PROSITE" id="PS51742">
    <property type="entry name" value="PPC"/>
    <property type="match status" value="1"/>
</dbReference>
<feature type="domain" description="PPC" evidence="6">
    <location>
        <begin position="7"/>
        <end position="145"/>
    </location>
</feature>